<evidence type="ECO:0000256" key="11">
    <source>
        <dbReference type="PROSITE-ProRule" id="PRU01360"/>
    </source>
</evidence>
<dbReference type="Pfam" id="PF00593">
    <property type="entry name" value="TonB_dep_Rec_b-barrel"/>
    <property type="match status" value="1"/>
</dbReference>
<evidence type="ECO:0000256" key="3">
    <source>
        <dbReference type="ARBA" id="ARBA00022452"/>
    </source>
</evidence>
<dbReference type="PANTHER" id="PTHR32552">
    <property type="entry name" value="FERRICHROME IRON RECEPTOR-RELATED"/>
    <property type="match status" value="1"/>
</dbReference>
<keyword evidence="4" id="KW-0410">Iron transport</keyword>
<dbReference type="Gene3D" id="2.40.170.20">
    <property type="entry name" value="TonB-dependent receptor, beta-barrel domain"/>
    <property type="match status" value="1"/>
</dbReference>
<evidence type="ECO:0000259" key="15">
    <source>
        <dbReference type="Pfam" id="PF07715"/>
    </source>
</evidence>
<organism evidence="16 17">
    <name type="scientific">Aurantiacibacter xanthus</name>
    <dbReference type="NCBI Taxonomy" id="1784712"/>
    <lineage>
        <taxon>Bacteria</taxon>
        <taxon>Pseudomonadati</taxon>
        <taxon>Pseudomonadota</taxon>
        <taxon>Alphaproteobacteria</taxon>
        <taxon>Sphingomonadales</taxon>
        <taxon>Erythrobacteraceae</taxon>
        <taxon>Aurantiacibacter</taxon>
    </lineage>
</organism>
<comment type="caution">
    <text evidence="16">The sequence shown here is derived from an EMBL/GenBank/DDBJ whole genome shotgun (WGS) entry which is preliminary data.</text>
</comment>
<evidence type="ECO:0000256" key="7">
    <source>
        <dbReference type="ARBA" id="ARBA00023065"/>
    </source>
</evidence>
<keyword evidence="6" id="KW-0408">Iron</keyword>
<evidence type="ECO:0000256" key="4">
    <source>
        <dbReference type="ARBA" id="ARBA00022496"/>
    </source>
</evidence>
<evidence type="ECO:0000256" key="1">
    <source>
        <dbReference type="ARBA" id="ARBA00004571"/>
    </source>
</evidence>
<dbReference type="EMBL" id="QXFM01000144">
    <property type="protein sequence ID" value="RIV80099.1"/>
    <property type="molecule type" value="Genomic_DNA"/>
</dbReference>
<keyword evidence="3 11" id="KW-1134">Transmembrane beta strand</keyword>
<evidence type="ECO:0000256" key="8">
    <source>
        <dbReference type="ARBA" id="ARBA00023077"/>
    </source>
</evidence>
<evidence type="ECO:0000259" key="14">
    <source>
        <dbReference type="Pfam" id="PF00593"/>
    </source>
</evidence>
<gene>
    <name evidence="16" type="ORF">D2V17_19795</name>
</gene>
<feature type="compositionally biased region" description="Polar residues" evidence="13">
    <location>
        <begin position="1"/>
        <end position="23"/>
    </location>
</feature>
<dbReference type="InterPro" id="IPR039426">
    <property type="entry name" value="TonB-dep_rcpt-like"/>
</dbReference>
<evidence type="ECO:0000256" key="9">
    <source>
        <dbReference type="ARBA" id="ARBA00023136"/>
    </source>
</evidence>
<evidence type="ECO:0000313" key="16">
    <source>
        <dbReference type="EMBL" id="RIV80099.1"/>
    </source>
</evidence>
<accession>A0A3A1P091</accession>
<keyword evidence="8 12" id="KW-0798">TonB box</keyword>
<proteinExistence type="inferred from homology"/>
<keyword evidence="10 11" id="KW-0998">Cell outer membrane</keyword>
<evidence type="ECO:0000256" key="13">
    <source>
        <dbReference type="SAM" id="MobiDB-lite"/>
    </source>
</evidence>
<sequence>MGEGDYSSSQKDTQVRNGSSTYRNIGGNSGMRNVVLLAGVSLAAFAGFPAMAQVEPKAASGQLGTIVVTATRRSESIERTPVSVAAFDEETMEVVGAKKIDDLVSLTPGLELGRTVTGSNNISIRGISSGAGAGTTGVYVDDTPIQVRNLGYGAGTAFPEIFDLERVEVLRGPQGTLFGAGSEGGTVRFIQTAPNMDNWSGYARTEISTTHNGDESYEAGAAIGGPIIPGVLGFRGHVYYRKDGGYVDAVLADVAPATDSSGNPPAPEYPYGNLVDFTTTQVLREDTNSSDALTARLALEFQPTDWLSITPSVSYQRLRRDDGLGAFWIAGSDLDDADYVRRVNFQGDPASNPLFTQVDIPDLESANDTFWLYSLDTEIDLSDSVQLISNTSYFDRDSETFIDFTVIDAFQFAFEFFVPEGYKSVSAYGVSQENFVQEIRLQSSDTSSPFNWVIGGFYSENKQGSTQNIGNNFVANLPVLPLYGGVAGGNPFGPGSSAIENAFGTPLVGAKNSSYIENRDLTEKQLAGYAQVEYEVVEDLTLIAGVRVAKNDLELDATFRGPLNNDNAPYGAPCPAGETCTISSGTYAPVYVDTTGFKNSETAVTPKFGISWQATRDHLFYGTIAKGFRPAGVNARVPAQFCGPDLANIGYVDGQGNPTQPGSYGSDSVWSYEVGSKNRLANGRVGIDVSAYYINWSNIQNSVFLPTCLYVFVDNLGDATSKGVDLAVDLEPIDDLRIGGTVGYNSTTYDDDVVTPDGTVLGAAGSPIGATRPWRFSLYSQYNLDRFYARADLSHLTRAHEYGETDPASPQFDPRSRPDAAYTTINLRVGAEFGNVDASVFVDNLTNASPLFGLDAQFNNVVYTASSLRPRTLGLTVSYRY</sequence>
<keyword evidence="5 11" id="KW-0812">Transmembrane</keyword>
<dbReference type="InterPro" id="IPR012910">
    <property type="entry name" value="Plug_dom"/>
</dbReference>
<keyword evidence="2 11" id="KW-0813">Transport</keyword>
<keyword evidence="17" id="KW-1185">Reference proteome</keyword>
<evidence type="ECO:0000256" key="2">
    <source>
        <dbReference type="ARBA" id="ARBA00022448"/>
    </source>
</evidence>
<comment type="similarity">
    <text evidence="11 12">Belongs to the TonB-dependent receptor family.</text>
</comment>
<feature type="region of interest" description="Disordered" evidence="13">
    <location>
        <begin position="1"/>
        <end position="24"/>
    </location>
</feature>
<dbReference type="Gene3D" id="2.170.130.10">
    <property type="entry name" value="TonB-dependent receptor, plug domain"/>
    <property type="match status" value="1"/>
</dbReference>
<evidence type="ECO:0000256" key="5">
    <source>
        <dbReference type="ARBA" id="ARBA00022692"/>
    </source>
</evidence>
<dbReference type="GO" id="GO:0009279">
    <property type="term" value="C:cell outer membrane"/>
    <property type="evidence" value="ECO:0007669"/>
    <property type="project" value="UniProtKB-SubCell"/>
</dbReference>
<name>A0A3A1P091_9SPHN</name>
<dbReference type="PROSITE" id="PS52016">
    <property type="entry name" value="TONB_DEPENDENT_REC_3"/>
    <property type="match status" value="1"/>
</dbReference>
<dbReference type="InterPro" id="IPR037066">
    <property type="entry name" value="Plug_dom_sf"/>
</dbReference>
<dbReference type="SUPFAM" id="SSF56935">
    <property type="entry name" value="Porins"/>
    <property type="match status" value="1"/>
</dbReference>
<evidence type="ECO:0000256" key="12">
    <source>
        <dbReference type="RuleBase" id="RU003357"/>
    </source>
</evidence>
<dbReference type="PANTHER" id="PTHR32552:SF81">
    <property type="entry name" value="TONB-DEPENDENT OUTER MEMBRANE RECEPTOR"/>
    <property type="match status" value="1"/>
</dbReference>
<feature type="domain" description="TonB-dependent receptor plug" evidence="15">
    <location>
        <begin position="78"/>
        <end position="186"/>
    </location>
</feature>
<protein>
    <submittedName>
        <fullName evidence="16">TonB-dependent receptor</fullName>
    </submittedName>
</protein>
<dbReference type="InterPro" id="IPR036942">
    <property type="entry name" value="Beta-barrel_TonB_sf"/>
</dbReference>
<evidence type="ECO:0000256" key="6">
    <source>
        <dbReference type="ARBA" id="ARBA00023004"/>
    </source>
</evidence>
<reference evidence="16 17" key="1">
    <citation type="submission" date="2018-08" db="EMBL/GenBank/DDBJ databases">
        <title>Erythrobacter zhengii sp.nov., a bacterium isolated from deep-sea sediment.</title>
        <authorList>
            <person name="Fang C."/>
            <person name="Wu Y.-H."/>
            <person name="Sun C."/>
            <person name="Wang H."/>
            <person name="Cheng H."/>
            <person name="Meng F.-X."/>
            <person name="Wang C.-S."/>
            <person name="Xu X.-W."/>
        </authorList>
    </citation>
    <scope>NUCLEOTIDE SEQUENCE [LARGE SCALE GENOMIC DNA]</scope>
    <source>
        <strain evidence="16 17">CCTCC AB 2015396</strain>
    </source>
</reference>
<keyword evidence="9 11" id="KW-0472">Membrane</keyword>
<comment type="subcellular location">
    <subcellularLocation>
        <location evidence="1 11">Cell outer membrane</location>
        <topology evidence="1 11">Multi-pass membrane protein</topology>
    </subcellularLocation>
</comment>
<feature type="domain" description="TonB-dependent receptor-like beta-barrel" evidence="14">
    <location>
        <begin position="332"/>
        <end position="845"/>
    </location>
</feature>
<dbReference type="GO" id="GO:0006826">
    <property type="term" value="P:iron ion transport"/>
    <property type="evidence" value="ECO:0007669"/>
    <property type="project" value="UniProtKB-KW"/>
</dbReference>
<dbReference type="Proteomes" id="UP000265366">
    <property type="component" value="Unassembled WGS sequence"/>
</dbReference>
<keyword evidence="7" id="KW-0406">Ion transport</keyword>
<dbReference type="Pfam" id="PF07715">
    <property type="entry name" value="Plug"/>
    <property type="match status" value="1"/>
</dbReference>
<dbReference type="InterPro" id="IPR000531">
    <property type="entry name" value="Beta-barrel_TonB"/>
</dbReference>
<dbReference type="AlphaFoldDB" id="A0A3A1P091"/>
<dbReference type="OrthoDB" id="9760333at2"/>
<keyword evidence="16" id="KW-0675">Receptor</keyword>
<evidence type="ECO:0000313" key="17">
    <source>
        <dbReference type="Proteomes" id="UP000265366"/>
    </source>
</evidence>
<evidence type="ECO:0000256" key="10">
    <source>
        <dbReference type="ARBA" id="ARBA00023237"/>
    </source>
</evidence>